<organism evidence="5">
    <name type="scientific">Menopon gallinae</name>
    <name type="common">poultry shaft louse</name>
    <dbReference type="NCBI Taxonomy" id="328185"/>
    <lineage>
        <taxon>Eukaryota</taxon>
        <taxon>Metazoa</taxon>
        <taxon>Ecdysozoa</taxon>
        <taxon>Arthropoda</taxon>
        <taxon>Hexapoda</taxon>
        <taxon>Insecta</taxon>
        <taxon>Pterygota</taxon>
        <taxon>Neoptera</taxon>
        <taxon>Paraneoptera</taxon>
        <taxon>Psocodea</taxon>
        <taxon>Troctomorpha</taxon>
        <taxon>Phthiraptera</taxon>
        <taxon>Amblycera</taxon>
        <taxon>Menoponidae</taxon>
        <taxon>Menopon</taxon>
    </lineage>
</organism>
<dbReference type="PANTHER" id="PTHR11686:SF9">
    <property type="entry name" value="RE13973P"/>
    <property type="match status" value="1"/>
</dbReference>
<evidence type="ECO:0008006" key="6">
    <source>
        <dbReference type="Google" id="ProtNLM"/>
    </source>
</evidence>
<dbReference type="InterPro" id="IPR043138">
    <property type="entry name" value="GGT_lsub"/>
</dbReference>
<comment type="caution">
    <text evidence="5">The sequence shown here is derived from an EMBL/GenBank/DDBJ whole genome shotgun (WGS) entry which is preliminary data.</text>
</comment>
<keyword evidence="4" id="KW-1133">Transmembrane helix</keyword>
<feature type="binding site" evidence="3">
    <location>
        <position position="520"/>
    </location>
    <ligand>
        <name>L-glutamate</name>
        <dbReference type="ChEBI" id="CHEBI:29985"/>
    </ligand>
</feature>
<keyword evidence="1" id="KW-1199">Hemostasis impairing toxin</keyword>
<dbReference type="SUPFAM" id="SSF56235">
    <property type="entry name" value="N-terminal nucleophile aminohydrolases (Ntn hydrolases)"/>
    <property type="match status" value="1"/>
</dbReference>
<keyword evidence="1" id="KW-0800">Toxin</keyword>
<proteinExistence type="predicted"/>
<evidence type="ECO:0000256" key="2">
    <source>
        <dbReference type="PIRSR" id="PIRSR600101-1"/>
    </source>
</evidence>
<evidence type="ECO:0000256" key="3">
    <source>
        <dbReference type="PIRSR" id="PIRSR600101-2"/>
    </source>
</evidence>
<evidence type="ECO:0000256" key="4">
    <source>
        <dbReference type="SAM" id="Phobius"/>
    </source>
</evidence>
<gene>
    <name evidence="5" type="ORF">PYX00_005195</name>
</gene>
<keyword evidence="1" id="KW-1202">Platelet aggregation activating toxin</keyword>
<keyword evidence="4" id="KW-0812">Transmembrane</keyword>
<dbReference type="InterPro" id="IPR000101">
    <property type="entry name" value="GGT_peptidase"/>
</dbReference>
<dbReference type="GO" id="GO:0006751">
    <property type="term" value="P:glutathione catabolic process"/>
    <property type="evidence" value="ECO:0007669"/>
    <property type="project" value="InterPro"/>
</dbReference>
<dbReference type="InterPro" id="IPR043137">
    <property type="entry name" value="GGT_ssub_C"/>
</dbReference>
<keyword evidence="4" id="KW-0472">Membrane</keyword>
<feature type="binding site" evidence="3">
    <location>
        <begin position="497"/>
        <end position="498"/>
    </location>
    <ligand>
        <name>L-glutamate</name>
        <dbReference type="ChEBI" id="CHEBI:29985"/>
    </ligand>
</feature>
<dbReference type="InterPro" id="IPR029055">
    <property type="entry name" value="Ntn_hydrolases_N"/>
</dbReference>
<feature type="binding site" evidence="3">
    <location>
        <begin position="445"/>
        <end position="447"/>
    </location>
    <ligand>
        <name>L-glutamate</name>
        <dbReference type="ChEBI" id="CHEBI:29985"/>
    </ligand>
</feature>
<dbReference type="EMBL" id="JARGDH010000003">
    <property type="protein sequence ID" value="KAL0272096.1"/>
    <property type="molecule type" value="Genomic_DNA"/>
</dbReference>
<dbReference type="PANTHER" id="PTHR11686">
    <property type="entry name" value="GAMMA GLUTAMYL TRANSPEPTIDASE"/>
    <property type="match status" value="1"/>
</dbReference>
<dbReference type="PRINTS" id="PR01210">
    <property type="entry name" value="GGTRANSPTASE"/>
</dbReference>
<evidence type="ECO:0000256" key="1">
    <source>
        <dbReference type="ARBA" id="ARBA00084097"/>
    </source>
</evidence>
<sequence>MSTRERNVRYQPVQNAVLSNILRKYSSRTYFFMAIGTVILVLAAIGIIHITSALSTGGKRLEPPDPHDPLPASPSILRKFKSGAVCSDGPPCSTIGSEILRQNGSAVDAAIATLFCNGIVNCHSMGLGGGFLMTIYEKSTDTSYFLNARERAPDAATPDMYQGNPDLSKRGPLAVGVPGELAGYWAAHQRFGRLPWAKLIEPSLRICADGYNMSQHQQNALEISEKYIHEDEVLREIFLDPSDGKLRRAGSKIIQHQICHTLEIISKEGVDAFYRGKLGKMFVEDVQNLGGIITGKDLANYSVSWSDPIKFKMKDGLMLHTAPPPGSGAILALILNILSGYNFSRESVATTEDTILTYHRMVEAFKYSFATRTQLGDPNFIDTKETVLNSTSESYGNALRERIDDHMTSNDYKHYGGVFYNSEDHGTAHVSVVSPQGDAVSVTSTINLYFGSGVTSKSTGIILNSGMDDFSSSQFKNFFGLLGSPANKMEPGKQPLSSMSPTILVDSKRNVRLVIGAAGGTKIPSAISYVIARHLWFGDDIKTATDSSRIHHQLYPMTLYYEYGVLADIVDGLQKKGHEVSRYRNRISVVCAIAQQNGTILANADYRKKGDVRGF</sequence>
<dbReference type="AlphaFoldDB" id="A0AAW2HRJ0"/>
<dbReference type="NCBIfam" id="TIGR00066">
    <property type="entry name" value="g_glut_trans"/>
    <property type="match status" value="1"/>
</dbReference>
<feature type="binding site" evidence="3">
    <location>
        <position position="149"/>
    </location>
    <ligand>
        <name>L-glutamate</name>
        <dbReference type="ChEBI" id="CHEBI:29985"/>
    </ligand>
</feature>
<dbReference type="Gene3D" id="3.60.20.40">
    <property type="match status" value="1"/>
</dbReference>
<accession>A0AAW2HRJ0</accession>
<feature type="binding site" evidence="3">
    <location>
        <position position="469"/>
    </location>
    <ligand>
        <name>L-glutamate</name>
        <dbReference type="ChEBI" id="CHEBI:29985"/>
    </ligand>
</feature>
<dbReference type="FunFam" id="3.60.20.40:FF:000001">
    <property type="entry name" value="Gamma-glutamyltranspeptidase 1"/>
    <property type="match status" value="1"/>
</dbReference>
<feature type="transmembrane region" description="Helical" evidence="4">
    <location>
        <begin position="30"/>
        <end position="50"/>
    </location>
</feature>
<reference evidence="5" key="1">
    <citation type="journal article" date="2024" name="Gigascience">
        <title>Chromosome-level genome of the poultry shaft louse Menopon gallinae provides insight into the host-switching and adaptive evolution of parasitic lice.</title>
        <authorList>
            <person name="Xu Y."/>
            <person name="Ma L."/>
            <person name="Liu S."/>
            <person name="Liang Y."/>
            <person name="Liu Q."/>
            <person name="He Z."/>
            <person name="Tian L."/>
            <person name="Duan Y."/>
            <person name="Cai W."/>
            <person name="Li H."/>
            <person name="Song F."/>
        </authorList>
    </citation>
    <scope>NUCLEOTIDE SEQUENCE</scope>
    <source>
        <strain evidence="5">Cailab_2023a</strain>
    </source>
</reference>
<dbReference type="Gene3D" id="1.10.246.130">
    <property type="match status" value="1"/>
</dbReference>
<dbReference type="Pfam" id="PF01019">
    <property type="entry name" value="G_glu_transpept"/>
    <property type="match status" value="1"/>
</dbReference>
<dbReference type="GO" id="GO:0036374">
    <property type="term" value="F:glutathione hydrolase activity"/>
    <property type="evidence" value="ECO:0007669"/>
    <property type="project" value="InterPro"/>
</dbReference>
<name>A0AAW2HRJ0_9NEOP</name>
<evidence type="ECO:0000313" key="5">
    <source>
        <dbReference type="EMBL" id="KAL0272096.1"/>
    </source>
</evidence>
<dbReference type="FunFam" id="1.10.246.130:FF:000002">
    <property type="entry name" value="glutathione hydrolase 1 proenzyme"/>
    <property type="match status" value="1"/>
</dbReference>
<feature type="active site" description="Nucleophile" evidence="2">
    <location>
        <position position="427"/>
    </location>
</feature>
<dbReference type="GO" id="GO:0005886">
    <property type="term" value="C:plasma membrane"/>
    <property type="evidence" value="ECO:0007669"/>
    <property type="project" value="TreeGrafter"/>
</dbReference>
<protein>
    <recommendedName>
        <fullName evidence="6">Gamma-glutamyltranspeptidase 1</fullName>
    </recommendedName>
</protein>